<accession>A0ABR3G2R7</accession>
<evidence type="ECO:0000313" key="1">
    <source>
        <dbReference type="EMBL" id="KAL0630234.1"/>
    </source>
</evidence>
<protein>
    <submittedName>
        <fullName evidence="1">Uncharacterized protein</fullName>
    </submittedName>
</protein>
<reference evidence="1 2" key="1">
    <citation type="submission" date="2024-02" db="EMBL/GenBank/DDBJ databases">
        <title>Discinaceae phylogenomics.</title>
        <authorList>
            <person name="Dirks A.C."/>
            <person name="James T.Y."/>
        </authorList>
    </citation>
    <scope>NUCLEOTIDE SEQUENCE [LARGE SCALE GENOMIC DNA]</scope>
    <source>
        <strain evidence="1 2">ACD0624</strain>
    </source>
</reference>
<dbReference type="Proteomes" id="UP001447188">
    <property type="component" value="Unassembled WGS sequence"/>
</dbReference>
<keyword evidence="2" id="KW-1185">Reference proteome</keyword>
<organism evidence="1 2">
    <name type="scientific">Discina gigas</name>
    <dbReference type="NCBI Taxonomy" id="1032678"/>
    <lineage>
        <taxon>Eukaryota</taxon>
        <taxon>Fungi</taxon>
        <taxon>Dikarya</taxon>
        <taxon>Ascomycota</taxon>
        <taxon>Pezizomycotina</taxon>
        <taxon>Pezizomycetes</taxon>
        <taxon>Pezizales</taxon>
        <taxon>Discinaceae</taxon>
        <taxon>Discina</taxon>
    </lineage>
</organism>
<comment type="caution">
    <text evidence="1">The sequence shown here is derived from an EMBL/GenBank/DDBJ whole genome shotgun (WGS) entry which is preliminary data.</text>
</comment>
<name>A0ABR3G2R7_9PEZI</name>
<sequence length="87" mass="9822">MTLSTGERYKATELESSLIFAEQKLDTVKVTRPDVDRFQLLNKNGTLETLEVYEESGMAMPVQIMAANGASIFLRYVTYNEQPVLSE</sequence>
<gene>
    <name evidence="1" type="ORF">Q9L58_010919</name>
</gene>
<dbReference type="EMBL" id="JBBBZM010000938">
    <property type="protein sequence ID" value="KAL0630234.1"/>
    <property type="molecule type" value="Genomic_DNA"/>
</dbReference>
<proteinExistence type="predicted"/>
<feature type="non-terminal residue" evidence="1">
    <location>
        <position position="87"/>
    </location>
</feature>
<evidence type="ECO:0000313" key="2">
    <source>
        <dbReference type="Proteomes" id="UP001447188"/>
    </source>
</evidence>